<dbReference type="Pfam" id="PF01061">
    <property type="entry name" value="ABC2_membrane"/>
    <property type="match status" value="1"/>
</dbReference>
<feature type="domain" description="ABC transmembrane type-2" evidence="6">
    <location>
        <begin position="33"/>
        <end position="263"/>
    </location>
</feature>
<dbReference type="PROSITE" id="PS51012">
    <property type="entry name" value="ABC_TM2"/>
    <property type="match status" value="1"/>
</dbReference>
<name>A0A6J7H750_9ZZZZ</name>
<keyword evidence="4 5" id="KW-0472">Membrane</keyword>
<feature type="transmembrane region" description="Helical" evidence="5">
    <location>
        <begin position="68"/>
        <end position="94"/>
    </location>
</feature>
<dbReference type="InterPro" id="IPR047817">
    <property type="entry name" value="ABC2_TM_bact-type"/>
</dbReference>
<accession>A0A6J7H750</accession>
<keyword evidence="2 5" id="KW-0812">Transmembrane</keyword>
<evidence type="ECO:0000313" key="7">
    <source>
        <dbReference type="EMBL" id="CAB4916867.1"/>
    </source>
</evidence>
<evidence type="ECO:0000256" key="5">
    <source>
        <dbReference type="SAM" id="Phobius"/>
    </source>
</evidence>
<dbReference type="PANTHER" id="PTHR43229:SF3">
    <property type="entry name" value="ABC-TYPE MULTIDRUG TRANSPORT SYSTEM, PERMEASE COMPONENT"/>
    <property type="match status" value="1"/>
</dbReference>
<dbReference type="PANTHER" id="PTHR43229">
    <property type="entry name" value="NODULATION PROTEIN J"/>
    <property type="match status" value="1"/>
</dbReference>
<proteinExistence type="predicted"/>
<organism evidence="7">
    <name type="scientific">freshwater metagenome</name>
    <dbReference type="NCBI Taxonomy" id="449393"/>
    <lineage>
        <taxon>unclassified sequences</taxon>
        <taxon>metagenomes</taxon>
        <taxon>ecological metagenomes</taxon>
    </lineage>
</organism>
<gene>
    <name evidence="7" type="ORF">UFOPK3674_00299</name>
</gene>
<dbReference type="GO" id="GO:0140359">
    <property type="term" value="F:ABC-type transporter activity"/>
    <property type="evidence" value="ECO:0007669"/>
    <property type="project" value="InterPro"/>
</dbReference>
<dbReference type="InterPro" id="IPR000412">
    <property type="entry name" value="ABC_2_transport"/>
</dbReference>
<evidence type="ECO:0000259" key="6">
    <source>
        <dbReference type="PROSITE" id="PS51012"/>
    </source>
</evidence>
<feature type="transmembrane region" description="Helical" evidence="5">
    <location>
        <begin position="148"/>
        <end position="174"/>
    </location>
</feature>
<dbReference type="InterPro" id="IPR051784">
    <property type="entry name" value="Nod_factor_ABC_transporter"/>
</dbReference>
<sequence>MSAVALERRPAVQARVIVALAQRALAVQLRRAQFLIPALVLPLVLLAVIASGTSAGRNLPGFPTSGSYIGFVIGGALLQGALLAGMTAGTAMAGDIEGGFFDRLLAAPVHRASIVLGRVVASLVVGAAQACLFLAVGLIFGADYAGGVLGVTAAVVLTAMVAGAAAGATGALALRTGSVELLRNFFPMVFVLLFTAPAFFPRQLLSPAMHAVTRFNPLTYVVEGIRAVLHDDRALGSPAAGFACAAGLLTGATALAVLAMRARTRGA</sequence>
<feature type="transmembrane region" description="Helical" evidence="5">
    <location>
        <begin position="115"/>
        <end position="142"/>
    </location>
</feature>
<keyword evidence="3 5" id="KW-1133">Transmembrane helix</keyword>
<reference evidence="7" key="1">
    <citation type="submission" date="2020-05" db="EMBL/GenBank/DDBJ databases">
        <authorList>
            <person name="Chiriac C."/>
            <person name="Salcher M."/>
            <person name="Ghai R."/>
            <person name="Kavagutti S V."/>
        </authorList>
    </citation>
    <scope>NUCLEOTIDE SEQUENCE</scope>
</reference>
<dbReference type="EMBL" id="CAFBMX010000001">
    <property type="protein sequence ID" value="CAB4916867.1"/>
    <property type="molecule type" value="Genomic_DNA"/>
</dbReference>
<evidence type="ECO:0000256" key="1">
    <source>
        <dbReference type="ARBA" id="ARBA00004141"/>
    </source>
</evidence>
<feature type="transmembrane region" description="Helical" evidence="5">
    <location>
        <begin position="34"/>
        <end position="56"/>
    </location>
</feature>
<feature type="transmembrane region" description="Helical" evidence="5">
    <location>
        <begin position="239"/>
        <end position="260"/>
    </location>
</feature>
<evidence type="ECO:0000256" key="3">
    <source>
        <dbReference type="ARBA" id="ARBA00022989"/>
    </source>
</evidence>
<comment type="subcellular location">
    <subcellularLocation>
        <location evidence="1">Membrane</location>
        <topology evidence="1">Multi-pass membrane protein</topology>
    </subcellularLocation>
</comment>
<dbReference type="InterPro" id="IPR013525">
    <property type="entry name" value="ABC2_TM"/>
</dbReference>
<dbReference type="AlphaFoldDB" id="A0A6J7H750"/>
<feature type="transmembrane region" description="Helical" evidence="5">
    <location>
        <begin position="181"/>
        <end position="200"/>
    </location>
</feature>
<dbReference type="PIRSF" id="PIRSF006648">
    <property type="entry name" value="DrrB"/>
    <property type="match status" value="1"/>
</dbReference>
<protein>
    <submittedName>
        <fullName evidence="7">Unannotated protein</fullName>
    </submittedName>
</protein>
<dbReference type="GO" id="GO:0043190">
    <property type="term" value="C:ATP-binding cassette (ABC) transporter complex"/>
    <property type="evidence" value="ECO:0007669"/>
    <property type="project" value="InterPro"/>
</dbReference>
<evidence type="ECO:0000256" key="2">
    <source>
        <dbReference type="ARBA" id="ARBA00022692"/>
    </source>
</evidence>
<evidence type="ECO:0000256" key="4">
    <source>
        <dbReference type="ARBA" id="ARBA00023136"/>
    </source>
</evidence>